<organism evidence="2 3">
    <name type="scientific">Natrinema salsiterrestre</name>
    <dbReference type="NCBI Taxonomy" id="2950540"/>
    <lineage>
        <taxon>Archaea</taxon>
        <taxon>Methanobacteriati</taxon>
        <taxon>Methanobacteriota</taxon>
        <taxon>Stenosarchaea group</taxon>
        <taxon>Halobacteria</taxon>
        <taxon>Halobacteriales</taxon>
        <taxon>Natrialbaceae</taxon>
        <taxon>Natrinema</taxon>
    </lineage>
</organism>
<evidence type="ECO:0000256" key="1">
    <source>
        <dbReference type="SAM" id="MobiDB-lite"/>
    </source>
</evidence>
<reference evidence="2" key="1">
    <citation type="submission" date="2022-06" db="EMBL/GenBank/DDBJ databases">
        <title>Natrinema sp. a new haloarchaeum isolate from saline soil.</title>
        <authorList>
            <person name="Strakova D."/>
            <person name="Galisteo C."/>
            <person name="Sanchez-Porro C."/>
            <person name="Ventosa A."/>
        </authorList>
    </citation>
    <scope>NUCLEOTIDE SEQUENCE</scope>
    <source>
        <strain evidence="2">S1CR25-10</strain>
    </source>
</reference>
<feature type="region of interest" description="Disordered" evidence="1">
    <location>
        <begin position="1"/>
        <end position="28"/>
    </location>
</feature>
<dbReference type="Proteomes" id="UP001154061">
    <property type="component" value="Unassembled WGS sequence"/>
</dbReference>
<feature type="compositionally biased region" description="Basic and acidic residues" evidence="1">
    <location>
        <begin position="135"/>
        <end position="152"/>
    </location>
</feature>
<feature type="region of interest" description="Disordered" evidence="1">
    <location>
        <begin position="124"/>
        <end position="152"/>
    </location>
</feature>
<evidence type="ECO:0000313" key="3">
    <source>
        <dbReference type="Proteomes" id="UP001154061"/>
    </source>
</evidence>
<sequence length="152" mass="16893">MSDDDSRSLEPPARAAESPHDEHPPDRHTWIELTGFQRDCLEAVARRERDGYAGYPSGIKWALERWYPAVGRARLEPNLRALVGRGLVAPRDDQSGGVPAYRLTDAGRALLGRQADRLAVFRGAQAEGDDAMEEGGAREKQMDRPTETRDDP</sequence>
<name>A0A9Q4PZG0_9EURY</name>
<comment type="caution">
    <text evidence="2">The sequence shown here is derived from an EMBL/GenBank/DDBJ whole genome shotgun (WGS) entry which is preliminary data.</text>
</comment>
<gene>
    <name evidence="2" type="ORF">NDI89_04265</name>
</gene>
<protein>
    <submittedName>
        <fullName evidence="2">PadR family transcriptional regulator</fullName>
    </submittedName>
</protein>
<dbReference type="AlphaFoldDB" id="A0A9Q4PZG0"/>
<accession>A0A9Q4PZG0</accession>
<dbReference type="InterPro" id="IPR036390">
    <property type="entry name" value="WH_DNA-bd_sf"/>
</dbReference>
<evidence type="ECO:0000313" key="2">
    <source>
        <dbReference type="EMBL" id="MDF9744795.1"/>
    </source>
</evidence>
<dbReference type="SUPFAM" id="SSF46785">
    <property type="entry name" value="Winged helix' DNA-binding domain"/>
    <property type="match status" value="1"/>
</dbReference>
<dbReference type="EMBL" id="JAMQOT010000001">
    <property type="protein sequence ID" value="MDF9744795.1"/>
    <property type="molecule type" value="Genomic_DNA"/>
</dbReference>
<proteinExistence type="predicted"/>
<keyword evidence="3" id="KW-1185">Reference proteome</keyword>
<dbReference type="RefSeq" id="WP_277520275.1">
    <property type="nucleotide sequence ID" value="NZ_JAMQOT010000001.1"/>
</dbReference>
<feature type="compositionally biased region" description="Basic and acidic residues" evidence="1">
    <location>
        <begin position="17"/>
        <end position="28"/>
    </location>
</feature>